<dbReference type="PANTHER" id="PTHR12483:SF127">
    <property type="entry name" value="COPPER TRANSPORT PROTEIN"/>
    <property type="match status" value="1"/>
</dbReference>
<keyword evidence="1" id="KW-0472">Membrane</keyword>
<sequence length="291" mass="30415">MADHAGHHDHHAAAAAAAVATTAATVVKNVTEAVASLGADVVNSDLAHDVSAFLAGLAPAAPADHSAHHGGAHAAAGHGAHGASSHDAHGGHGEHAMAGHHMMKMWFHGGVDEVILFDWWRTDSCISLLISCVIIFAMGALYEGVKWFRVYLQMSKERGGPCGRGDGSGETPSKANGGNGGCGGDHVPLRDVTEEHNGFGPTATPPVARRGIRIASGRDGAFSVFRLVEAALYSLQLVLAYWLMLIVMTYNTWLTIAVIAGAAFGHWLFAILNILSPSGDRHDSFTTDACH</sequence>
<comment type="similarity">
    <text evidence="1">Belongs to the copper transporter (Ctr) (TC 1.A.56) family. SLC31A subfamily.</text>
</comment>
<accession>A0A8R1Y2D0</accession>
<keyword evidence="1" id="KW-0406">Ion transport</keyword>
<feature type="transmembrane region" description="Helical" evidence="1">
    <location>
        <begin position="253"/>
        <end position="275"/>
    </location>
</feature>
<evidence type="ECO:0000256" key="1">
    <source>
        <dbReference type="RuleBase" id="RU367022"/>
    </source>
</evidence>
<gene>
    <name evidence="3" type="primary">WBGene00089941</name>
</gene>
<dbReference type="Pfam" id="PF04145">
    <property type="entry name" value="Ctr"/>
    <property type="match status" value="1"/>
</dbReference>
<dbReference type="GO" id="GO:0016020">
    <property type="term" value="C:membrane"/>
    <property type="evidence" value="ECO:0007669"/>
    <property type="project" value="UniProtKB-SubCell"/>
</dbReference>
<feature type="region of interest" description="Disordered" evidence="2">
    <location>
        <begin position="161"/>
        <end position="184"/>
    </location>
</feature>
<feature type="region of interest" description="Disordered" evidence="2">
    <location>
        <begin position="64"/>
        <end position="95"/>
    </location>
</feature>
<keyword evidence="1" id="KW-0186">Copper</keyword>
<feature type="transmembrane region" description="Helical" evidence="1">
    <location>
        <begin position="227"/>
        <end position="247"/>
    </location>
</feature>
<accession>A0A2A6BFV9</accession>
<reference evidence="4" key="1">
    <citation type="journal article" date="2008" name="Nat. Genet.">
        <title>The Pristionchus pacificus genome provides a unique perspective on nematode lifestyle and parasitism.</title>
        <authorList>
            <person name="Dieterich C."/>
            <person name="Clifton S.W."/>
            <person name="Schuster L.N."/>
            <person name="Chinwalla A."/>
            <person name="Delehaunty K."/>
            <person name="Dinkelacker I."/>
            <person name="Fulton L."/>
            <person name="Fulton R."/>
            <person name="Godfrey J."/>
            <person name="Minx P."/>
            <person name="Mitreva M."/>
            <person name="Roeseler W."/>
            <person name="Tian H."/>
            <person name="Witte H."/>
            <person name="Yang S.P."/>
            <person name="Wilson R.K."/>
            <person name="Sommer R.J."/>
        </authorList>
    </citation>
    <scope>NUCLEOTIDE SEQUENCE [LARGE SCALE GENOMIC DNA]</scope>
    <source>
        <strain evidence="4">PS312</strain>
    </source>
</reference>
<dbReference type="GO" id="GO:0005375">
    <property type="term" value="F:copper ion transmembrane transporter activity"/>
    <property type="evidence" value="ECO:0007669"/>
    <property type="project" value="UniProtKB-UniRule"/>
</dbReference>
<evidence type="ECO:0000313" key="4">
    <source>
        <dbReference type="Proteomes" id="UP000005239"/>
    </source>
</evidence>
<dbReference type="AlphaFoldDB" id="A0A2A6BFV9"/>
<keyword evidence="1" id="KW-0187">Copper transport</keyword>
<evidence type="ECO:0000313" key="3">
    <source>
        <dbReference type="EnsemblMetazoa" id="PPA00387.1"/>
    </source>
</evidence>
<dbReference type="PANTHER" id="PTHR12483">
    <property type="entry name" value="SOLUTE CARRIER FAMILY 31 COPPER TRANSPORTERS"/>
    <property type="match status" value="1"/>
</dbReference>
<name>A0A2A6BFV9_PRIPA</name>
<dbReference type="OrthoDB" id="161814at2759"/>
<keyword evidence="1" id="KW-0813">Transport</keyword>
<keyword evidence="1" id="KW-1133">Transmembrane helix</keyword>
<dbReference type="InterPro" id="IPR007274">
    <property type="entry name" value="Cop_transporter"/>
</dbReference>
<proteinExistence type="inferred from homology"/>
<comment type="subcellular location">
    <subcellularLocation>
        <location evidence="1">Membrane</location>
        <topology evidence="1">Multi-pass membrane protein</topology>
    </subcellularLocation>
</comment>
<organism evidence="3 4">
    <name type="scientific">Pristionchus pacificus</name>
    <name type="common">Parasitic nematode worm</name>
    <dbReference type="NCBI Taxonomy" id="54126"/>
    <lineage>
        <taxon>Eukaryota</taxon>
        <taxon>Metazoa</taxon>
        <taxon>Ecdysozoa</taxon>
        <taxon>Nematoda</taxon>
        <taxon>Chromadorea</taxon>
        <taxon>Rhabditida</taxon>
        <taxon>Rhabditina</taxon>
        <taxon>Diplogasteromorpha</taxon>
        <taxon>Diplogasteroidea</taxon>
        <taxon>Neodiplogasteridae</taxon>
        <taxon>Pristionchus</taxon>
    </lineage>
</organism>
<keyword evidence="4" id="KW-1185">Reference proteome</keyword>
<feature type="transmembrane region" description="Helical" evidence="1">
    <location>
        <begin position="126"/>
        <end position="145"/>
    </location>
</feature>
<keyword evidence="1" id="KW-0812">Transmembrane</keyword>
<dbReference type="Proteomes" id="UP000005239">
    <property type="component" value="Unassembled WGS sequence"/>
</dbReference>
<dbReference type="EnsemblMetazoa" id="PPA00387.1">
    <property type="protein sequence ID" value="PPA00387.1"/>
    <property type="gene ID" value="WBGene00089941"/>
</dbReference>
<reference evidence="3" key="2">
    <citation type="submission" date="2022-06" db="UniProtKB">
        <authorList>
            <consortium name="EnsemblMetazoa"/>
        </authorList>
    </citation>
    <scope>IDENTIFICATION</scope>
    <source>
        <strain evidence="3">PS312</strain>
    </source>
</reference>
<feature type="compositionally biased region" description="Low complexity" evidence="2">
    <location>
        <begin position="72"/>
        <end position="83"/>
    </location>
</feature>
<evidence type="ECO:0000256" key="2">
    <source>
        <dbReference type="SAM" id="MobiDB-lite"/>
    </source>
</evidence>
<protein>
    <recommendedName>
        <fullName evidence="1">Copper transport protein</fullName>
    </recommendedName>
</protein>
<feature type="compositionally biased region" description="Basic and acidic residues" evidence="2">
    <location>
        <begin position="84"/>
        <end position="95"/>
    </location>
</feature>